<accession>A0A7X0EF81</accession>
<evidence type="ECO:0000256" key="5">
    <source>
        <dbReference type="ARBA" id="ARBA00022975"/>
    </source>
</evidence>
<comment type="pathway">
    <text evidence="1 6">Pyrimidine metabolism; UMP biosynthesis via de novo pathway; UMP from orotate: step 1/2.</text>
</comment>
<dbReference type="Proteomes" id="UP000539175">
    <property type="component" value="Unassembled WGS sequence"/>
</dbReference>
<dbReference type="InterPro" id="IPR023031">
    <property type="entry name" value="OPRT"/>
</dbReference>
<dbReference type="InterPro" id="IPR029057">
    <property type="entry name" value="PRTase-like"/>
</dbReference>
<protein>
    <recommendedName>
        <fullName evidence="2 6">Orotate phosphoribosyltransferase</fullName>
        <shortName evidence="6">OPRT</shortName>
        <shortName evidence="6">OPRTase</shortName>
        <ecNumber evidence="2 6">2.4.2.10</ecNumber>
    </recommendedName>
</protein>
<comment type="caution">
    <text evidence="6">Lacks conserved residue(s) required for the propagation of feature annotation.</text>
</comment>
<comment type="caution">
    <text evidence="7">The sequence shown here is derived from an EMBL/GenBank/DDBJ whole genome shotgun (WGS) entry which is preliminary data.</text>
</comment>
<dbReference type="UniPathway" id="UPA00070">
    <property type="reaction ID" value="UER00119"/>
</dbReference>
<dbReference type="GO" id="GO:0004588">
    <property type="term" value="F:orotate phosphoribosyltransferase activity"/>
    <property type="evidence" value="ECO:0007669"/>
    <property type="project" value="UniProtKB-UniRule"/>
</dbReference>
<dbReference type="EMBL" id="JACIIZ010000019">
    <property type="protein sequence ID" value="MBB6254683.1"/>
    <property type="molecule type" value="Genomic_DNA"/>
</dbReference>
<name>A0A7X0EF81_9PROT</name>
<feature type="binding site" description="in other chain" evidence="6">
    <location>
        <position position="103"/>
    </location>
    <ligand>
        <name>5-phospho-alpha-D-ribose 1-diphosphate</name>
        <dbReference type="ChEBI" id="CHEBI:58017"/>
        <note>ligand shared between dimeric partners</note>
    </ligand>
</feature>
<dbReference type="GO" id="GO:0044205">
    <property type="term" value="P:'de novo' UMP biosynthetic process"/>
    <property type="evidence" value="ECO:0007669"/>
    <property type="project" value="UniProtKB-UniRule"/>
</dbReference>
<evidence type="ECO:0000313" key="7">
    <source>
        <dbReference type="EMBL" id="MBB6254683.1"/>
    </source>
</evidence>
<evidence type="ECO:0000313" key="8">
    <source>
        <dbReference type="Proteomes" id="UP000539175"/>
    </source>
</evidence>
<keyword evidence="4 6" id="KW-0808">Transferase</keyword>
<dbReference type="PANTHER" id="PTHR19278:SF9">
    <property type="entry name" value="URIDINE 5'-MONOPHOSPHATE SYNTHASE"/>
    <property type="match status" value="1"/>
</dbReference>
<comment type="catalytic activity">
    <reaction evidence="6">
        <text>orotidine 5'-phosphate + diphosphate = orotate + 5-phospho-alpha-D-ribose 1-diphosphate</text>
        <dbReference type="Rhea" id="RHEA:10380"/>
        <dbReference type="ChEBI" id="CHEBI:30839"/>
        <dbReference type="ChEBI" id="CHEBI:33019"/>
        <dbReference type="ChEBI" id="CHEBI:57538"/>
        <dbReference type="ChEBI" id="CHEBI:58017"/>
        <dbReference type="EC" id="2.4.2.10"/>
    </reaction>
</comment>
<evidence type="ECO:0000256" key="1">
    <source>
        <dbReference type="ARBA" id="ARBA00004889"/>
    </source>
</evidence>
<feature type="binding site" evidence="6">
    <location>
        <position position="132"/>
    </location>
    <ligand>
        <name>orotate</name>
        <dbReference type="ChEBI" id="CHEBI:30839"/>
    </ligand>
</feature>
<keyword evidence="3 6" id="KW-0328">Glycosyltransferase</keyword>
<comment type="cofactor">
    <cofactor evidence="6">
        <name>Mg(2+)</name>
        <dbReference type="ChEBI" id="CHEBI:18420"/>
    </cofactor>
</comment>
<reference evidence="7 8" key="1">
    <citation type="submission" date="2020-08" db="EMBL/GenBank/DDBJ databases">
        <title>Genomic Encyclopedia of Type Strains, Phase IV (KMG-IV): sequencing the most valuable type-strain genomes for metagenomic binning, comparative biology and taxonomic classification.</title>
        <authorList>
            <person name="Goeker M."/>
        </authorList>
    </citation>
    <scope>NUCLEOTIDE SEQUENCE [LARGE SCALE GENOMIC DNA]</scope>
    <source>
        <strain evidence="7 8">DSM 22198</strain>
    </source>
</reference>
<feature type="binding site" description="in other chain" evidence="6">
    <location>
        <begin position="128"/>
        <end position="136"/>
    </location>
    <ligand>
        <name>5-phospho-alpha-D-ribose 1-diphosphate</name>
        <dbReference type="ChEBI" id="CHEBI:58017"/>
        <note>ligand shared between dimeric partners</note>
    </ligand>
</feature>
<dbReference type="NCBIfam" id="NF001729">
    <property type="entry name" value="PRK00455.1-3"/>
    <property type="match status" value="1"/>
</dbReference>
<keyword evidence="6" id="KW-0460">Magnesium</keyword>
<dbReference type="HAMAP" id="MF_01208">
    <property type="entry name" value="PyrE"/>
    <property type="match status" value="1"/>
</dbReference>
<sequence length="224" mass="24493">MIDAQTAASLTARILLDIKAIHFNATQPFILTSGKASPVYIDCRKVISFPRARSAIIDYAVQTVMRDAGFEAFDGVAGGETAGIAYAAWMADRMGLPMQYIRKKPKGFGRNAQIEGQFAEGDRILLVEDLTTDGGSKVGFVNALRQAGAVCEHAFVVFHYGIFPKSVETMKEIGVTLHALTTWWDVLKVARDHNYFDTATMTEVEKYLHAPAEWSAANGGKVEA</sequence>
<proteinExistence type="inferred from homology"/>
<dbReference type="GO" id="GO:0000287">
    <property type="term" value="F:magnesium ion binding"/>
    <property type="evidence" value="ECO:0007669"/>
    <property type="project" value="UniProtKB-UniRule"/>
</dbReference>
<dbReference type="AlphaFoldDB" id="A0A7X0EF81"/>
<dbReference type="PANTHER" id="PTHR19278">
    <property type="entry name" value="OROTATE PHOSPHORIBOSYLTRANSFERASE"/>
    <property type="match status" value="1"/>
</dbReference>
<keyword evidence="8" id="KW-1185">Reference proteome</keyword>
<feature type="binding site" evidence="6">
    <location>
        <position position="102"/>
    </location>
    <ligand>
        <name>5-phospho-alpha-D-ribose 1-diphosphate</name>
        <dbReference type="ChEBI" id="CHEBI:58017"/>
        <note>ligand shared between dimeric partners</note>
    </ligand>
</feature>
<comment type="function">
    <text evidence="6">Catalyzes the transfer of a ribosyl phosphate group from 5-phosphoribose 1-diphosphate to orotate, leading to the formation of orotidine monophosphate (OMP).</text>
</comment>
<dbReference type="RefSeq" id="WP_184807210.1">
    <property type="nucleotide sequence ID" value="NZ_JACIIZ010000019.1"/>
</dbReference>
<feature type="binding site" evidence="6">
    <location>
        <position position="106"/>
    </location>
    <ligand>
        <name>5-phospho-alpha-D-ribose 1-diphosphate</name>
        <dbReference type="ChEBI" id="CHEBI:58017"/>
        <note>ligand shared between dimeric partners</note>
    </ligand>
</feature>
<organism evidence="7 8">
    <name type="scientific">Nitrospirillum iridis</name>
    <dbReference type="NCBI Taxonomy" id="765888"/>
    <lineage>
        <taxon>Bacteria</taxon>
        <taxon>Pseudomonadati</taxon>
        <taxon>Pseudomonadota</taxon>
        <taxon>Alphaproteobacteria</taxon>
        <taxon>Rhodospirillales</taxon>
        <taxon>Azospirillaceae</taxon>
        <taxon>Nitrospirillum</taxon>
    </lineage>
</organism>
<comment type="similarity">
    <text evidence="6">Belongs to the purine/pyrimidine phosphoribosyltransferase family. PyrE subfamily.</text>
</comment>
<evidence type="ECO:0000256" key="3">
    <source>
        <dbReference type="ARBA" id="ARBA00022676"/>
    </source>
</evidence>
<comment type="subunit">
    <text evidence="6">Homodimer.</text>
</comment>
<evidence type="ECO:0000256" key="2">
    <source>
        <dbReference type="ARBA" id="ARBA00011971"/>
    </source>
</evidence>
<evidence type="ECO:0000256" key="4">
    <source>
        <dbReference type="ARBA" id="ARBA00022679"/>
    </source>
</evidence>
<dbReference type="SUPFAM" id="SSF53271">
    <property type="entry name" value="PRTase-like"/>
    <property type="match status" value="1"/>
</dbReference>
<evidence type="ECO:0000256" key="6">
    <source>
        <dbReference type="HAMAP-Rule" id="MF_01208"/>
    </source>
</evidence>
<dbReference type="GO" id="GO:0019856">
    <property type="term" value="P:pyrimidine nucleobase biosynthetic process"/>
    <property type="evidence" value="ECO:0007669"/>
    <property type="project" value="TreeGrafter"/>
</dbReference>
<dbReference type="InterPro" id="IPR000836">
    <property type="entry name" value="PRTase_dom"/>
</dbReference>
<gene>
    <name evidence="6" type="primary">pyrE</name>
    <name evidence="7" type="ORF">FHS74_005273</name>
</gene>
<keyword evidence="5 6" id="KW-0665">Pyrimidine biosynthesis</keyword>
<dbReference type="Gene3D" id="3.40.50.2020">
    <property type="match status" value="1"/>
</dbReference>
<dbReference type="CDD" id="cd06223">
    <property type="entry name" value="PRTases_typeI"/>
    <property type="match status" value="1"/>
</dbReference>
<dbReference type="EC" id="2.4.2.10" evidence="2 6"/>